<proteinExistence type="predicted"/>
<name>A0A286U2K6_9BACT</name>
<sequence>MSLVAEQEMKVFKKGNAEVETSKDGPELKCYFYHFTVDLHPVIVPCQELTDEEIVTLAEKSGSFDFLYEPEEDIYSPSDGTPI</sequence>
<keyword evidence="2" id="KW-1185">Reference proteome</keyword>
<dbReference type="EMBL" id="BAOS01000031">
    <property type="protein sequence ID" value="GAX62370.1"/>
    <property type="molecule type" value="Genomic_DNA"/>
</dbReference>
<dbReference type="RefSeq" id="WP_096895762.1">
    <property type="nucleotide sequence ID" value="NZ_BAOS01000031.1"/>
</dbReference>
<evidence type="ECO:0000313" key="2">
    <source>
        <dbReference type="Proteomes" id="UP000218542"/>
    </source>
</evidence>
<organism evidence="1 2">
    <name type="scientific">Candidatus Scalindua japonica</name>
    <dbReference type="NCBI Taxonomy" id="1284222"/>
    <lineage>
        <taxon>Bacteria</taxon>
        <taxon>Pseudomonadati</taxon>
        <taxon>Planctomycetota</taxon>
        <taxon>Candidatus Brocadiia</taxon>
        <taxon>Candidatus Brocadiales</taxon>
        <taxon>Candidatus Scalinduaceae</taxon>
        <taxon>Candidatus Scalindua</taxon>
    </lineage>
</organism>
<accession>A0A286U2K6</accession>
<dbReference type="OrthoDB" id="894012at2"/>
<comment type="caution">
    <text evidence="1">The sequence shown here is derived from an EMBL/GenBank/DDBJ whole genome shotgun (WGS) entry which is preliminary data.</text>
</comment>
<protein>
    <submittedName>
        <fullName evidence="1">Formyltetrahydrofolate synthetase</fullName>
    </submittedName>
</protein>
<evidence type="ECO:0000313" key="1">
    <source>
        <dbReference type="EMBL" id="GAX62370.1"/>
    </source>
</evidence>
<reference evidence="2" key="1">
    <citation type="journal article" date="2017" name="Environ. Microbiol. Rep.">
        <title>Genetic Diversity of Marine Anaerobic Ammonium-Oxidizing Bacteria as Revealed by Genomic and Proteomic Analyses of 'Candidatus Scalindua japonica'.</title>
        <authorList>
            <person name="Oshiki M."/>
            <person name="Mizuto K."/>
            <person name="Kimura Z."/>
            <person name="Kindaichi T."/>
            <person name="Satoh H."/>
            <person name="Okabe S."/>
        </authorList>
    </citation>
    <scope>NUCLEOTIDE SEQUENCE [LARGE SCALE GENOMIC DNA]</scope>
    <source>
        <strain evidence="2">husup-a2</strain>
    </source>
</reference>
<dbReference type="Proteomes" id="UP000218542">
    <property type="component" value="Unassembled WGS sequence"/>
</dbReference>
<dbReference type="AlphaFoldDB" id="A0A286U2K6"/>
<gene>
    <name evidence="1" type="ORF">SCALIN_C31_0004</name>
</gene>